<evidence type="ECO:0000313" key="2">
    <source>
        <dbReference type="Proteomes" id="UP000660862"/>
    </source>
</evidence>
<proteinExistence type="predicted"/>
<dbReference type="RefSeq" id="WP_229738819.1">
    <property type="nucleotide sequence ID" value="NZ_BMER01000004.1"/>
</dbReference>
<dbReference type="AlphaFoldDB" id="A0A917MCS1"/>
<comment type="caution">
    <text evidence="1">The sequence shown here is derived from an EMBL/GenBank/DDBJ whole genome shotgun (WGS) entry which is preliminary data.</text>
</comment>
<keyword evidence="2" id="KW-1185">Reference proteome</keyword>
<evidence type="ECO:0008006" key="3">
    <source>
        <dbReference type="Google" id="ProtNLM"/>
    </source>
</evidence>
<dbReference type="EMBL" id="BMER01000004">
    <property type="protein sequence ID" value="GGG96377.1"/>
    <property type="molecule type" value="Genomic_DNA"/>
</dbReference>
<accession>A0A917MCS1</accession>
<dbReference type="Proteomes" id="UP000660862">
    <property type="component" value="Unassembled WGS sequence"/>
</dbReference>
<sequence length="192" mass="21591">MSWLKDYKRPNDKVLGLKARGFLVPLKKGLYIAGPSATEKKPDALIVANHLSGPSYVSVETALSYHGLIPERIYEISSMTTKASRTFKTAMGLFTYYRLPLPYYSFGLDMVRLSSNQYAIVASPEKALCDKIVSTSGLTLRSIRNAYDYLVDDMRMDESGLKDLDVRAIHGWLTDAPKRDSLLMVLKMIEQL</sequence>
<reference evidence="1" key="2">
    <citation type="submission" date="2020-09" db="EMBL/GenBank/DDBJ databases">
        <authorList>
            <person name="Sun Q."/>
            <person name="Zhou Y."/>
        </authorList>
    </citation>
    <scope>NUCLEOTIDE SEQUENCE</scope>
    <source>
        <strain evidence="1">CGMCC 1.12195</strain>
    </source>
</reference>
<reference evidence="1" key="1">
    <citation type="journal article" date="2014" name="Int. J. Syst. Evol. Microbiol.">
        <title>Complete genome sequence of Corynebacterium casei LMG S-19264T (=DSM 44701T), isolated from a smear-ripened cheese.</title>
        <authorList>
            <consortium name="US DOE Joint Genome Institute (JGI-PGF)"/>
            <person name="Walter F."/>
            <person name="Albersmeier A."/>
            <person name="Kalinowski J."/>
            <person name="Ruckert C."/>
        </authorList>
    </citation>
    <scope>NUCLEOTIDE SEQUENCE</scope>
    <source>
        <strain evidence="1">CGMCC 1.12195</strain>
    </source>
</reference>
<gene>
    <name evidence="1" type="ORF">GCM10007415_34470</name>
</gene>
<organism evidence="1 2">
    <name type="scientific">Parapedobacter pyrenivorans</name>
    <dbReference type="NCBI Taxonomy" id="1305674"/>
    <lineage>
        <taxon>Bacteria</taxon>
        <taxon>Pseudomonadati</taxon>
        <taxon>Bacteroidota</taxon>
        <taxon>Sphingobacteriia</taxon>
        <taxon>Sphingobacteriales</taxon>
        <taxon>Sphingobacteriaceae</taxon>
        <taxon>Parapedobacter</taxon>
    </lineage>
</organism>
<protein>
    <recommendedName>
        <fullName evidence="3">Transcriptional regulator, AbiEi antitoxin, Type IV TA system</fullName>
    </recommendedName>
</protein>
<name>A0A917MCS1_9SPHI</name>
<evidence type="ECO:0000313" key="1">
    <source>
        <dbReference type="EMBL" id="GGG96377.1"/>
    </source>
</evidence>